<dbReference type="AlphaFoldDB" id="A0A1H5WEB0"/>
<evidence type="ECO:0000256" key="1">
    <source>
        <dbReference type="SAM" id="Phobius"/>
    </source>
</evidence>
<name>A0A1H5WEB0_9BACT</name>
<dbReference type="RefSeq" id="WP_103932460.1">
    <property type="nucleotide sequence ID" value="NZ_FNVA01000002.1"/>
</dbReference>
<accession>A0A1H5WEB0</accession>
<dbReference type="OrthoDB" id="123194at2"/>
<dbReference type="EMBL" id="FNVA01000002">
    <property type="protein sequence ID" value="SEF97710.1"/>
    <property type="molecule type" value="Genomic_DNA"/>
</dbReference>
<sequence>MGELFQPAHLLILMIFGLPFSALVVLPFWMIFKKAGFPAALSLLMLVPMANIIALYVLAFSRWKSTPAA</sequence>
<evidence type="ECO:0000313" key="2">
    <source>
        <dbReference type="EMBL" id="SEF97710.1"/>
    </source>
</evidence>
<keyword evidence="3" id="KW-1185">Reference proteome</keyword>
<keyword evidence="1" id="KW-1133">Transmembrane helix</keyword>
<evidence type="ECO:0000313" key="3">
    <source>
        <dbReference type="Proteomes" id="UP000236728"/>
    </source>
</evidence>
<organism evidence="2 3">
    <name type="scientific">Bryocella elongata</name>
    <dbReference type="NCBI Taxonomy" id="863522"/>
    <lineage>
        <taxon>Bacteria</taxon>
        <taxon>Pseudomonadati</taxon>
        <taxon>Acidobacteriota</taxon>
        <taxon>Terriglobia</taxon>
        <taxon>Terriglobales</taxon>
        <taxon>Acidobacteriaceae</taxon>
        <taxon>Bryocella</taxon>
    </lineage>
</organism>
<feature type="transmembrane region" description="Helical" evidence="1">
    <location>
        <begin position="12"/>
        <end position="32"/>
    </location>
</feature>
<reference evidence="2 3" key="1">
    <citation type="submission" date="2016-10" db="EMBL/GenBank/DDBJ databases">
        <authorList>
            <person name="de Groot N.N."/>
        </authorList>
    </citation>
    <scope>NUCLEOTIDE SEQUENCE [LARGE SCALE GENOMIC DNA]</scope>
    <source>
        <strain evidence="2 3">DSM 22489</strain>
    </source>
</reference>
<proteinExistence type="predicted"/>
<gene>
    <name evidence="2" type="ORF">SAMN05421819_1541</name>
</gene>
<feature type="transmembrane region" description="Helical" evidence="1">
    <location>
        <begin position="39"/>
        <end position="59"/>
    </location>
</feature>
<keyword evidence="1" id="KW-0472">Membrane</keyword>
<protein>
    <submittedName>
        <fullName evidence="2">Uncharacterized protein</fullName>
    </submittedName>
</protein>
<keyword evidence="1" id="KW-0812">Transmembrane</keyword>
<dbReference type="Proteomes" id="UP000236728">
    <property type="component" value="Unassembled WGS sequence"/>
</dbReference>